<name>A0AB39M7T0_9ACTN</name>
<dbReference type="AlphaFoldDB" id="A0AB39M7T0"/>
<dbReference type="InterPro" id="IPR006311">
    <property type="entry name" value="TAT_signal"/>
</dbReference>
<protein>
    <recommendedName>
        <fullName evidence="4">Secreted protein</fullName>
    </recommendedName>
</protein>
<feature type="chain" id="PRO_5044280159" description="Secreted protein" evidence="2">
    <location>
        <begin position="39"/>
        <end position="255"/>
    </location>
</feature>
<dbReference type="RefSeq" id="WP_369187509.1">
    <property type="nucleotide sequence ID" value="NZ_CP163431.1"/>
</dbReference>
<reference evidence="3" key="1">
    <citation type="submission" date="2024-07" db="EMBL/GenBank/DDBJ databases">
        <authorList>
            <person name="Yu S.T."/>
        </authorList>
    </citation>
    <scope>NUCLEOTIDE SEQUENCE</scope>
    <source>
        <strain evidence="3">R08</strain>
    </source>
</reference>
<evidence type="ECO:0000313" key="3">
    <source>
        <dbReference type="EMBL" id="XDQ00953.1"/>
    </source>
</evidence>
<evidence type="ECO:0008006" key="4">
    <source>
        <dbReference type="Google" id="ProtNLM"/>
    </source>
</evidence>
<evidence type="ECO:0000256" key="1">
    <source>
        <dbReference type="SAM" id="MobiDB-lite"/>
    </source>
</evidence>
<dbReference type="EMBL" id="CP163431">
    <property type="protein sequence ID" value="XDQ00953.1"/>
    <property type="molecule type" value="Genomic_DNA"/>
</dbReference>
<dbReference type="PROSITE" id="PS51318">
    <property type="entry name" value="TAT"/>
    <property type="match status" value="1"/>
</dbReference>
<feature type="region of interest" description="Disordered" evidence="1">
    <location>
        <begin position="145"/>
        <end position="174"/>
    </location>
</feature>
<evidence type="ECO:0000256" key="2">
    <source>
        <dbReference type="SAM" id="SignalP"/>
    </source>
</evidence>
<gene>
    <name evidence="3" type="ORF">AB5J58_12510</name>
</gene>
<organism evidence="3">
    <name type="scientific">Streptomyces sp. R08</name>
    <dbReference type="NCBI Taxonomy" id="3238624"/>
    <lineage>
        <taxon>Bacteria</taxon>
        <taxon>Bacillati</taxon>
        <taxon>Actinomycetota</taxon>
        <taxon>Actinomycetes</taxon>
        <taxon>Kitasatosporales</taxon>
        <taxon>Streptomycetaceae</taxon>
        <taxon>Streptomyces</taxon>
    </lineage>
</organism>
<accession>A0AB39M7T0</accession>
<feature type="signal peptide" evidence="2">
    <location>
        <begin position="1"/>
        <end position="38"/>
    </location>
</feature>
<keyword evidence="2" id="KW-0732">Signal</keyword>
<sequence>MNFSAIPRRRLIARGVGLAAATALVTPGVSGSVSSAYAADAVGTPPPVGNAHLKEALRKFRTRQERTLTGRPSANRWEMHQAVDVDSELVTCQVPGTGLSVALRAGDVETVLIHVIRRFHYEVDTLFAHEPRPLHGWIKPSEVRDSRLPESNQASGTAVAIRPDSYPPNSKGNFTAGQEEVIRDILADIEGVVRWGGHDRRPYEALFYLDLRPGNPRLASVAAKIRAWNETPGAGAGVLVDTSLPSRQRQSARYM</sequence>
<proteinExistence type="predicted"/>